<dbReference type="GO" id="GO:0071949">
    <property type="term" value="F:FAD binding"/>
    <property type="evidence" value="ECO:0007669"/>
    <property type="project" value="InterPro"/>
</dbReference>
<dbReference type="Gene3D" id="3.30.43.10">
    <property type="entry name" value="Uridine Diphospho-n-acetylenolpyruvylglucosamine Reductase, domain 2"/>
    <property type="match status" value="1"/>
</dbReference>
<organism evidence="7 8">
    <name type="scientific">Curvularia kusanoi</name>
    <name type="common">Cochliobolus kusanoi</name>
    <dbReference type="NCBI Taxonomy" id="90978"/>
    <lineage>
        <taxon>Eukaryota</taxon>
        <taxon>Fungi</taxon>
        <taxon>Dikarya</taxon>
        <taxon>Ascomycota</taxon>
        <taxon>Pezizomycotina</taxon>
        <taxon>Dothideomycetes</taxon>
        <taxon>Pleosporomycetidae</taxon>
        <taxon>Pleosporales</taxon>
        <taxon>Pleosporineae</taxon>
        <taxon>Pleosporaceae</taxon>
        <taxon>Curvularia</taxon>
    </lineage>
</organism>
<name>A0A9P4T2J9_CURKU</name>
<dbReference type="InterPro" id="IPR050416">
    <property type="entry name" value="FAD-linked_Oxidoreductase"/>
</dbReference>
<dbReference type="Pfam" id="PF01565">
    <property type="entry name" value="FAD_binding_4"/>
    <property type="match status" value="1"/>
</dbReference>
<gene>
    <name evidence="7" type="ORF">E8E13_000257</name>
</gene>
<feature type="domain" description="FAD-binding PCMH-type" evidence="6">
    <location>
        <begin position="35"/>
        <end position="208"/>
    </location>
</feature>
<dbReference type="EMBL" id="SWKU01000065">
    <property type="protein sequence ID" value="KAF2992972.1"/>
    <property type="molecule type" value="Genomic_DNA"/>
</dbReference>
<comment type="similarity">
    <text evidence="2">Belongs to the oxygen-dependent FAD-linked oxidoreductase family.</text>
</comment>
<comment type="cofactor">
    <cofactor evidence="1">
        <name>FAD</name>
        <dbReference type="ChEBI" id="CHEBI:57692"/>
    </cofactor>
</comment>
<sequence length="478" mass="53672">MSTTLNELRNDFRGLIIEPLDDTYSVFRHRWSINEEGNPRVIFQPITEADVSAAIRYAVAQQLEVAVNVGGHSFVGASSSDGVIIDLRRMNTVYVTNSGYGTSGTVTLEGGTLVSEVARACEENGVFVSLPSHKEIGYAGFALGTGAGWGMGVWGLAIDNLISARVVLANGEAIEVSETNNPELFWAVKGAGYNFGVVTKLTFRAIPWTKKVFFGSIIYSIDQAEAVFQALNKYESTQKDEDMVFLVMLPSDPNGPVDSETIILMPYYHGDDITEGRKRFAAFFDIPHRRDETRLMWFHETADLYPDALWARTHRLSNGTLVSRVEPDVFLPVVDRLRQWYNAKPDRRPGSSMFVGMYNWTKVLKPVSDKTSAWPPSRERPGDGDRLWKDIAIYLGYDDGNETPEVAATSHALVKLLREKHHEVVGKDVIKEYVYPNAGVMPGFTGEYMYKENFPRLQELKRKYDPANVFHKKHPINI</sequence>
<keyword evidence="3" id="KW-0285">Flavoprotein</keyword>
<dbReference type="InterPro" id="IPR036318">
    <property type="entry name" value="FAD-bd_PCMH-like_sf"/>
</dbReference>
<dbReference type="Pfam" id="PF08031">
    <property type="entry name" value="BBE"/>
    <property type="match status" value="1"/>
</dbReference>
<dbReference type="InterPro" id="IPR016169">
    <property type="entry name" value="FAD-bd_PCMH_sub2"/>
</dbReference>
<dbReference type="Gene3D" id="3.40.462.20">
    <property type="match status" value="1"/>
</dbReference>
<dbReference type="PROSITE" id="PS51387">
    <property type="entry name" value="FAD_PCMH"/>
    <property type="match status" value="1"/>
</dbReference>
<evidence type="ECO:0000256" key="4">
    <source>
        <dbReference type="ARBA" id="ARBA00022827"/>
    </source>
</evidence>
<protein>
    <recommendedName>
        <fullName evidence="6">FAD-binding PCMH-type domain-containing protein</fullName>
    </recommendedName>
</protein>
<keyword evidence="8" id="KW-1185">Reference proteome</keyword>
<dbReference type="InterPro" id="IPR016166">
    <property type="entry name" value="FAD-bd_PCMH"/>
</dbReference>
<evidence type="ECO:0000256" key="2">
    <source>
        <dbReference type="ARBA" id="ARBA00005466"/>
    </source>
</evidence>
<dbReference type="PANTHER" id="PTHR42973">
    <property type="entry name" value="BINDING OXIDOREDUCTASE, PUTATIVE (AFU_ORTHOLOGUE AFUA_1G17690)-RELATED"/>
    <property type="match status" value="1"/>
</dbReference>
<dbReference type="InterPro" id="IPR006094">
    <property type="entry name" value="Oxid_FAD_bind_N"/>
</dbReference>
<evidence type="ECO:0000313" key="8">
    <source>
        <dbReference type="Proteomes" id="UP000801428"/>
    </source>
</evidence>
<evidence type="ECO:0000259" key="6">
    <source>
        <dbReference type="PROSITE" id="PS51387"/>
    </source>
</evidence>
<evidence type="ECO:0000256" key="3">
    <source>
        <dbReference type="ARBA" id="ARBA00022630"/>
    </source>
</evidence>
<dbReference type="InterPro" id="IPR016167">
    <property type="entry name" value="FAD-bd_PCMH_sub1"/>
</dbReference>
<dbReference type="GO" id="GO:0016491">
    <property type="term" value="F:oxidoreductase activity"/>
    <property type="evidence" value="ECO:0007669"/>
    <property type="project" value="UniProtKB-KW"/>
</dbReference>
<dbReference type="OrthoDB" id="415825at2759"/>
<proteinExistence type="inferred from homology"/>
<evidence type="ECO:0000256" key="5">
    <source>
        <dbReference type="ARBA" id="ARBA00023002"/>
    </source>
</evidence>
<keyword evidence="4" id="KW-0274">FAD</keyword>
<accession>A0A9P4T2J9</accession>
<reference evidence="7" key="1">
    <citation type="submission" date="2019-04" db="EMBL/GenBank/DDBJ databases">
        <title>Sequencing of skin fungus with MAO and IRED activity.</title>
        <authorList>
            <person name="Marsaioli A.J."/>
            <person name="Bonatto J.M.C."/>
            <person name="Reis Junior O."/>
        </authorList>
    </citation>
    <scope>NUCLEOTIDE SEQUENCE</scope>
    <source>
        <strain evidence="7">30M1</strain>
    </source>
</reference>
<dbReference type="AlphaFoldDB" id="A0A9P4T2J9"/>
<dbReference type="InterPro" id="IPR012951">
    <property type="entry name" value="BBE"/>
</dbReference>
<evidence type="ECO:0000313" key="7">
    <source>
        <dbReference type="EMBL" id="KAF2992972.1"/>
    </source>
</evidence>
<dbReference type="SUPFAM" id="SSF56176">
    <property type="entry name" value="FAD-binding/transporter-associated domain-like"/>
    <property type="match status" value="1"/>
</dbReference>
<keyword evidence="5" id="KW-0560">Oxidoreductase</keyword>
<dbReference type="Proteomes" id="UP000801428">
    <property type="component" value="Unassembled WGS sequence"/>
</dbReference>
<evidence type="ECO:0000256" key="1">
    <source>
        <dbReference type="ARBA" id="ARBA00001974"/>
    </source>
</evidence>
<dbReference type="PANTHER" id="PTHR42973:SF39">
    <property type="entry name" value="FAD-BINDING PCMH-TYPE DOMAIN-CONTAINING PROTEIN"/>
    <property type="match status" value="1"/>
</dbReference>
<dbReference type="Gene3D" id="3.30.465.10">
    <property type="match status" value="1"/>
</dbReference>
<comment type="caution">
    <text evidence="7">The sequence shown here is derived from an EMBL/GenBank/DDBJ whole genome shotgun (WGS) entry which is preliminary data.</text>
</comment>